<dbReference type="InterPro" id="IPR038081">
    <property type="entry name" value="CalX-like_sf"/>
</dbReference>
<sequence length="165" mass="17557">MGKAVVAAIAVGLVASLVQAQPGLPEKPGCSGPRHLSVDDVSAPEGDTPAREWTEFVFQVTSSGCGVPVVVPFEVSPIDSTDWLDLVPRIGAIRFGEGDLEPKRITVQVRPDNWAEHDEIFAVWIKPPAEHGAVIDKCVGAGKILNDDFGIVLSPKIGSRLHCSE</sequence>
<dbReference type="AlphaFoldDB" id="A0A239PCA3"/>
<keyword evidence="2" id="KW-0732">Signal</keyword>
<name>A0A239PCA3_9ACTN</name>
<proteinExistence type="predicted"/>
<gene>
    <name evidence="3" type="ORF">SAMN05421812_117165</name>
</gene>
<dbReference type="Gene3D" id="2.60.40.2030">
    <property type="match status" value="1"/>
</dbReference>
<feature type="chain" id="PRO_5013303372" description="Calx-beta domain-containing protein" evidence="2">
    <location>
        <begin position="21"/>
        <end position="165"/>
    </location>
</feature>
<feature type="signal peptide" evidence="2">
    <location>
        <begin position="1"/>
        <end position="20"/>
    </location>
</feature>
<dbReference type="SUPFAM" id="SSF141072">
    <property type="entry name" value="CalX-like"/>
    <property type="match status" value="1"/>
</dbReference>
<evidence type="ECO:0000313" key="4">
    <source>
        <dbReference type="Proteomes" id="UP000198362"/>
    </source>
</evidence>
<dbReference type="Proteomes" id="UP000198362">
    <property type="component" value="Unassembled WGS sequence"/>
</dbReference>
<feature type="region of interest" description="Disordered" evidence="1">
    <location>
        <begin position="24"/>
        <end position="47"/>
    </location>
</feature>
<protein>
    <recommendedName>
        <fullName evidence="5">Calx-beta domain-containing protein</fullName>
    </recommendedName>
</protein>
<evidence type="ECO:0008006" key="5">
    <source>
        <dbReference type="Google" id="ProtNLM"/>
    </source>
</evidence>
<organism evidence="3 4">
    <name type="scientific">Asanoa hainanensis</name>
    <dbReference type="NCBI Taxonomy" id="560556"/>
    <lineage>
        <taxon>Bacteria</taxon>
        <taxon>Bacillati</taxon>
        <taxon>Actinomycetota</taxon>
        <taxon>Actinomycetes</taxon>
        <taxon>Micromonosporales</taxon>
        <taxon>Micromonosporaceae</taxon>
        <taxon>Asanoa</taxon>
    </lineage>
</organism>
<dbReference type="EMBL" id="FZPH01000017">
    <property type="protein sequence ID" value="SNT64651.1"/>
    <property type="molecule type" value="Genomic_DNA"/>
</dbReference>
<evidence type="ECO:0000313" key="3">
    <source>
        <dbReference type="EMBL" id="SNT64651.1"/>
    </source>
</evidence>
<evidence type="ECO:0000256" key="2">
    <source>
        <dbReference type="SAM" id="SignalP"/>
    </source>
</evidence>
<reference evidence="3 4" key="1">
    <citation type="submission" date="2017-06" db="EMBL/GenBank/DDBJ databases">
        <authorList>
            <person name="Kim H.J."/>
            <person name="Triplett B.A."/>
        </authorList>
    </citation>
    <scope>NUCLEOTIDE SEQUENCE [LARGE SCALE GENOMIC DNA]</scope>
    <source>
        <strain evidence="3 4">CGMCC 4.5593</strain>
    </source>
</reference>
<dbReference type="RefSeq" id="WP_089254519.1">
    <property type="nucleotide sequence ID" value="NZ_FZPH01000017.1"/>
</dbReference>
<evidence type="ECO:0000256" key="1">
    <source>
        <dbReference type="SAM" id="MobiDB-lite"/>
    </source>
</evidence>
<accession>A0A239PCA3</accession>
<keyword evidence="4" id="KW-1185">Reference proteome</keyword>
<dbReference type="OrthoDB" id="3374593at2"/>